<comment type="caution">
    <text evidence="1">The sequence shown here is derived from an EMBL/GenBank/DDBJ whole genome shotgun (WGS) entry which is preliminary data.</text>
</comment>
<dbReference type="Proteomes" id="UP000034696">
    <property type="component" value="Unassembled WGS sequence"/>
</dbReference>
<organism evidence="1 2">
    <name type="scientific">Candidatus Giovannonibacteria bacterium GW2011_GWA2_45_21</name>
    <dbReference type="NCBI Taxonomy" id="1618649"/>
    <lineage>
        <taxon>Bacteria</taxon>
        <taxon>Candidatus Giovannoniibacteriota</taxon>
    </lineage>
</organism>
<evidence type="ECO:0000313" key="1">
    <source>
        <dbReference type="EMBL" id="KKU03614.1"/>
    </source>
</evidence>
<proteinExistence type="predicted"/>
<dbReference type="AlphaFoldDB" id="A0A0G1M5S3"/>
<accession>A0A0G1M5S3</accession>
<gene>
    <name evidence="1" type="ORF">UX06_C0038G0001</name>
</gene>
<protein>
    <submittedName>
        <fullName evidence="1">Uncharacterized protein</fullName>
    </submittedName>
</protein>
<name>A0A0G1M5S3_9BACT</name>
<sequence length="65" mass="7798">MQKSQLLYRKKQEEGGAENRIEEVLQMVQEAYFAQRGQNYRIKENKTVDYTVLFSFIIEPCYNVM</sequence>
<dbReference type="EMBL" id="LCKT01000038">
    <property type="protein sequence ID" value="KKU03614.1"/>
    <property type="molecule type" value="Genomic_DNA"/>
</dbReference>
<reference evidence="1 2" key="1">
    <citation type="journal article" date="2015" name="Nature">
        <title>rRNA introns, odd ribosomes, and small enigmatic genomes across a large radiation of phyla.</title>
        <authorList>
            <person name="Brown C.T."/>
            <person name="Hug L.A."/>
            <person name="Thomas B.C."/>
            <person name="Sharon I."/>
            <person name="Castelle C.J."/>
            <person name="Singh A."/>
            <person name="Wilkins M.J."/>
            <person name="Williams K.H."/>
            <person name="Banfield J.F."/>
        </authorList>
    </citation>
    <scope>NUCLEOTIDE SEQUENCE [LARGE SCALE GENOMIC DNA]</scope>
</reference>
<evidence type="ECO:0000313" key="2">
    <source>
        <dbReference type="Proteomes" id="UP000034696"/>
    </source>
</evidence>